<protein>
    <submittedName>
        <fullName evidence="3">Uncharacterized protein</fullName>
    </submittedName>
</protein>
<dbReference type="Proteomes" id="UP001150879">
    <property type="component" value="Unassembled WGS sequence"/>
</dbReference>
<reference evidence="3" key="2">
    <citation type="journal article" date="2023" name="IMA Fungus">
        <title>Comparative genomic study of the Penicillium genus elucidates a diverse pangenome and 15 lateral gene transfer events.</title>
        <authorList>
            <person name="Petersen C."/>
            <person name="Sorensen T."/>
            <person name="Nielsen M.R."/>
            <person name="Sondergaard T.E."/>
            <person name="Sorensen J.L."/>
            <person name="Fitzpatrick D.A."/>
            <person name="Frisvad J.C."/>
            <person name="Nielsen K.L."/>
        </authorList>
    </citation>
    <scope>NUCLEOTIDE SEQUENCE</scope>
    <source>
        <strain evidence="3">IBT 16849</strain>
    </source>
</reference>
<dbReference type="EMBL" id="JAPQKP010000005">
    <property type="protein sequence ID" value="KAJ5189934.1"/>
    <property type="molecule type" value="Genomic_DNA"/>
</dbReference>
<sequence>MVKTTLPTTASLLMLATTAFGACNSYTTCADNIVHWYDPTNGEVCDPLNCGGGRAPVKYDVPCCAAYRGTEPCIITTSTLSCWSPSTAPTPSAIASTSATETTSSTAIATADTSVPSSTGTSSTGMAAETSSGTKSGSTAAPSTTQPPTQPSNSATSKTSSASASTPLVSTNIAVSRVGPLMAVAGAAIGAVILI</sequence>
<dbReference type="OrthoDB" id="3942074at2759"/>
<organism evidence="3 4">
    <name type="scientific">Penicillium cf. griseofulvum</name>
    <dbReference type="NCBI Taxonomy" id="2972120"/>
    <lineage>
        <taxon>Eukaryota</taxon>
        <taxon>Fungi</taxon>
        <taxon>Dikarya</taxon>
        <taxon>Ascomycota</taxon>
        <taxon>Pezizomycotina</taxon>
        <taxon>Eurotiomycetes</taxon>
        <taxon>Eurotiomycetidae</taxon>
        <taxon>Eurotiales</taxon>
        <taxon>Aspergillaceae</taxon>
        <taxon>Penicillium</taxon>
    </lineage>
</organism>
<proteinExistence type="predicted"/>
<dbReference type="AlphaFoldDB" id="A0A9W9J542"/>
<evidence type="ECO:0000256" key="2">
    <source>
        <dbReference type="SAM" id="SignalP"/>
    </source>
</evidence>
<dbReference type="PROSITE" id="PS51257">
    <property type="entry name" value="PROKAR_LIPOPROTEIN"/>
    <property type="match status" value="1"/>
</dbReference>
<feature type="region of interest" description="Disordered" evidence="1">
    <location>
        <begin position="93"/>
        <end position="163"/>
    </location>
</feature>
<gene>
    <name evidence="3" type="ORF">N7472_008948</name>
</gene>
<name>A0A9W9J542_9EURO</name>
<feature type="signal peptide" evidence="2">
    <location>
        <begin position="1"/>
        <end position="21"/>
    </location>
</feature>
<reference evidence="3" key="1">
    <citation type="submission" date="2022-11" db="EMBL/GenBank/DDBJ databases">
        <authorList>
            <person name="Petersen C."/>
        </authorList>
    </citation>
    <scope>NUCLEOTIDE SEQUENCE</scope>
    <source>
        <strain evidence="3">IBT 16849</strain>
    </source>
</reference>
<keyword evidence="4" id="KW-1185">Reference proteome</keyword>
<evidence type="ECO:0000313" key="3">
    <source>
        <dbReference type="EMBL" id="KAJ5189934.1"/>
    </source>
</evidence>
<keyword evidence="2" id="KW-0732">Signal</keyword>
<feature type="chain" id="PRO_5040959206" evidence="2">
    <location>
        <begin position="22"/>
        <end position="195"/>
    </location>
</feature>
<accession>A0A9W9J542</accession>
<comment type="caution">
    <text evidence="3">The sequence shown here is derived from an EMBL/GenBank/DDBJ whole genome shotgun (WGS) entry which is preliminary data.</text>
</comment>
<evidence type="ECO:0000256" key="1">
    <source>
        <dbReference type="SAM" id="MobiDB-lite"/>
    </source>
</evidence>
<evidence type="ECO:0000313" key="4">
    <source>
        <dbReference type="Proteomes" id="UP001150879"/>
    </source>
</evidence>